<evidence type="ECO:0000256" key="1">
    <source>
        <dbReference type="ARBA" id="ARBA00004651"/>
    </source>
</evidence>
<dbReference type="Gene3D" id="1.20.1560.10">
    <property type="entry name" value="ABC transporter type 1, transmembrane domain"/>
    <property type="match status" value="1"/>
</dbReference>
<evidence type="ECO:0000256" key="7">
    <source>
        <dbReference type="SAM" id="Phobius"/>
    </source>
</evidence>
<feature type="transmembrane region" description="Helical" evidence="7">
    <location>
        <begin position="147"/>
        <end position="166"/>
    </location>
</feature>
<keyword evidence="2 7" id="KW-0812">Transmembrane</keyword>
<evidence type="ECO:0000256" key="3">
    <source>
        <dbReference type="ARBA" id="ARBA00022741"/>
    </source>
</evidence>
<dbReference type="InterPro" id="IPR003593">
    <property type="entry name" value="AAA+_ATPase"/>
</dbReference>
<dbReference type="Gene3D" id="3.40.50.300">
    <property type="entry name" value="P-loop containing nucleotide triphosphate hydrolases"/>
    <property type="match status" value="1"/>
</dbReference>
<dbReference type="Pfam" id="PF00664">
    <property type="entry name" value="ABC_membrane"/>
    <property type="match status" value="1"/>
</dbReference>
<evidence type="ECO:0000256" key="2">
    <source>
        <dbReference type="ARBA" id="ARBA00022692"/>
    </source>
</evidence>
<evidence type="ECO:0000259" key="8">
    <source>
        <dbReference type="PROSITE" id="PS50893"/>
    </source>
</evidence>
<dbReference type="Pfam" id="PF00005">
    <property type="entry name" value="ABC_tran"/>
    <property type="match status" value="1"/>
</dbReference>
<reference evidence="10 11" key="1">
    <citation type="submission" date="2024-01" db="EMBL/GenBank/DDBJ databases">
        <title>Multi-omics insights into the function and evolution of sodium benzoate biodegradation pathways in Benzoatithermus flavus gen. nov., sp. nov. from hot spring.</title>
        <authorList>
            <person name="Hu C.-J."/>
            <person name="Li W.-J."/>
        </authorList>
    </citation>
    <scope>NUCLEOTIDE SEQUENCE [LARGE SCALE GENOMIC DNA]</scope>
    <source>
        <strain evidence="10 11">SYSU G07066</strain>
    </source>
</reference>
<evidence type="ECO:0000256" key="4">
    <source>
        <dbReference type="ARBA" id="ARBA00022840"/>
    </source>
</evidence>
<feature type="transmembrane region" description="Helical" evidence="7">
    <location>
        <begin position="70"/>
        <end position="91"/>
    </location>
</feature>
<organism evidence="10 11">
    <name type="scientific">Benzoatithermus flavus</name>
    <dbReference type="NCBI Taxonomy" id="3108223"/>
    <lineage>
        <taxon>Bacteria</taxon>
        <taxon>Pseudomonadati</taxon>
        <taxon>Pseudomonadota</taxon>
        <taxon>Alphaproteobacteria</taxon>
        <taxon>Geminicoccales</taxon>
        <taxon>Geminicoccaceae</taxon>
        <taxon>Benzoatithermus</taxon>
    </lineage>
</organism>
<evidence type="ECO:0000256" key="6">
    <source>
        <dbReference type="ARBA" id="ARBA00023136"/>
    </source>
</evidence>
<evidence type="ECO:0000313" key="10">
    <source>
        <dbReference type="EMBL" id="MEK0082361.1"/>
    </source>
</evidence>
<dbReference type="InterPro" id="IPR011527">
    <property type="entry name" value="ABC1_TM_dom"/>
</dbReference>
<dbReference type="InterPro" id="IPR003439">
    <property type="entry name" value="ABC_transporter-like_ATP-bd"/>
</dbReference>
<comment type="caution">
    <text evidence="10">The sequence shown here is derived from an EMBL/GenBank/DDBJ whole genome shotgun (WGS) entry which is preliminary data.</text>
</comment>
<keyword evidence="4 10" id="KW-0067">ATP-binding</keyword>
<dbReference type="SUPFAM" id="SSF52540">
    <property type="entry name" value="P-loop containing nucleoside triphosphate hydrolases"/>
    <property type="match status" value="1"/>
</dbReference>
<dbReference type="PANTHER" id="PTHR24221:SF654">
    <property type="entry name" value="ATP-BINDING CASSETTE SUB-FAMILY B MEMBER 6"/>
    <property type="match status" value="1"/>
</dbReference>
<dbReference type="RefSeq" id="WP_418158214.1">
    <property type="nucleotide sequence ID" value="NZ_JBBLZC010000003.1"/>
</dbReference>
<proteinExistence type="predicted"/>
<evidence type="ECO:0000313" key="11">
    <source>
        <dbReference type="Proteomes" id="UP001375743"/>
    </source>
</evidence>
<dbReference type="SMART" id="SM00382">
    <property type="entry name" value="AAA"/>
    <property type="match status" value="1"/>
</dbReference>
<dbReference type="PROSITE" id="PS50929">
    <property type="entry name" value="ABC_TM1F"/>
    <property type="match status" value="1"/>
</dbReference>
<evidence type="ECO:0000259" key="9">
    <source>
        <dbReference type="PROSITE" id="PS50929"/>
    </source>
</evidence>
<feature type="domain" description="ABC transporter" evidence="8">
    <location>
        <begin position="346"/>
        <end position="568"/>
    </location>
</feature>
<dbReference type="GO" id="GO:0005524">
    <property type="term" value="F:ATP binding"/>
    <property type="evidence" value="ECO:0007669"/>
    <property type="project" value="UniProtKB-KW"/>
</dbReference>
<dbReference type="Proteomes" id="UP001375743">
    <property type="component" value="Unassembled WGS sequence"/>
</dbReference>
<accession>A0ABU8XMV9</accession>
<keyword evidence="6 7" id="KW-0472">Membrane</keyword>
<gene>
    <name evidence="10" type="ORF">U1T56_04315</name>
</gene>
<keyword evidence="5 7" id="KW-1133">Transmembrane helix</keyword>
<dbReference type="InterPro" id="IPR017871">
    <property type="entry name" value="ABC_transporter-like_CS"/>
</dbReference>
<keyword evidence="3" id="KW-0547">Nucleotide-binding</keyword>
<feature type="transmembrane region" description="Helical" evidence="7">
    <location>
        <begin position="262"/>
        <end position="279"/>
    </location>
</feature>
<feature type="domain" description="ABC transmembrane type-1" evidence="9">
    <location>
        <begin position="17"/>
        <end position="329"/>
    </location>
</feature>
<dbReference type="PROSITE" id="PS00211">
    <property type="entry name" value="ABC_TRANSPORTER_1"/>
    <property type="match status" value="1"/>
</dbReference>
<dbReference type="InterPro" id="IPR039421">
    <property type="entry name" value="Type_1_exporter"/>
</dbReference>
<sequence>MINILRIFFRARGANPWVVLACLIVASLCEGVSLATMVPLLGAASGSSHPSFVSRLVTDTLDRLGLHPSLGALIAVLVGFMLLNAAVSLFAMRKVGYANAEVANDMRARLIRHLLGVRWSYLLDHPAGRIANAFSGEVSRSQQAYQLAAQFVAEAVETVVMLLLAVLVSWKLALGALLVGLSTGSAVHFLVLRAKKAGRRQTELTKELVSLLTDTIDNLKPLKAMGAQQAFAGFFERRLHRLRKALRRQVLSREALRNGQDALLAVCLGVAAYFALVVFSNSLEQVIVVGVVLTRTAKGIGRMQTFLQQAVIVEAPFMEVENLIRELEENQENRGGGVEPRFEREIRFERVSFGYGAKGVLREASLEVPAGSITVLTGPSGAGKTTLIDLVLGLHRPQAGRILLDDLDLAAVDLQAWRTRVGYVPQELILFHDTVLENLTLGDPAYSERDAEEALRLAGALEFVMQLPEGMGTVVGAKGARLSGGQRQRISLARALIRRPKLLILDEVTSALDPESERAICRNIAALRARTTVLAVTHRPAFLEIATRIYHLENGSVRAMREQEPAIL</sequence>
<dbReference type="PANTHER" id="PTHR24221">
    <property type="entry name" value="ATP-BINDING CASSETTE SUB-FAMILY B"/>
    <property type="match status" value="1"/>
</dbReference>
<dbReference type="InterPro" id="IPR036640">
    <property type="entry name" value="ABC1_TM_sf"/>
</dbReference>
<keyword evidence="11" id="KW-1185">Reference proteome</keyword>
<dbReference type="PROSITE" id="PS50893">
    <property type="entry name" value="ABC_TRANSPORTER_2"/>
    <property type="match status" value="1"/>
</dbReference>
<comment type="subcellular location">
    <subcellularLocation>
        <location evidence="1">Cell membrane</location>
        <topology evidence="1">Multi-pass membrane protein</topology>
    </subcellularLocation>
</comment>
<protein>
    <submittedName>
        <fullName evidence="10">ABC transporter ATP-binding protein</fullName>
    </submittedName>
</protein>
<dbReference type="EMBL" id="JBBLZC010000003">
    <property type="protein sequence ID" value="MEK0082361.1"/>
    <property type="molecule type" value="Genomic_DNA"/>
</dbReference>
<evidence type="ECO:0000256" key="5">
    <source>
        <dbReference type="ARBA" id="ARBA00022989"/>
    </source>
</evidence>
<name>A0ABU8XMV9_9PROT</name>
<feature type="transmembrane region" description="Helical" evidence="7">
    <location>
        <begin position="172"/>
        <end position="192"/>
    </location>
</feature>
<dbReference type="SUPFAM" id="SSF90123">
    <property type="entry name" value="ABC transporter transmembrane region"/>
    <property type="match status" value="1"/>
</dbReference>
<dbReference type="InterPro" id="IPR027417">
    <property type="entry name" value="P-loop_NTPase"/>
</dbReference>